<keyword evidence="2" id="KW-1185">Reference proteome</keyword>
<evidence type="ECO:0000313" key="1">
    <source>
        <dbReference type="EMBL" id="AGB07158.1"/>
    </source>
</evidence>
<name>V9M0J2_9CAUD</name>
<evidence type="ECO:0000313" key="2">
    <source>
        <dbReference type="Proteomes" id="UP000272155"/>
    </source>
</evidence>
<dbReference type="EMBL" id="KC131130">
    <property type="protein sequence ID" value="AGB07158.1"/>
    <property type="molecule type" value="Genomic_DNA"/>
</dbReference>
<reference evidence="1 2" key="1">
    <citation type="submission" date="2012-11" db="EMBL/GenBank/DDBJ databases">
        <title>Complete genome sequence of a novel phiKZ-like Vibrio phage.</title>
        <authorList>
            <person name="Luo Z."/>
            <person name="Yu Y."/>
        </authorList>
    </citation>
    <scope>NUCLEOTIDE SEQUENCE [LARGE SCALE GENOMIC DNA]</scope>
</reference>
<protein>
    <recommendedName>
        <fullName evidence="3">Tail tube protein</fullName>
    </recommendedName>
</protein>
<dbReference type="InterPro" id="IPR057119">
    <property type="entry name" value="Phage_TTP_14"/>
</dbReference>
<dbReference type="KEGG" id="vg:40102920"/>
<sequence>MSSNQPHRGNKTLVSNSSAFFTNTDKGVRPTLDGTQGGQYGFAPDSYLYVNEHPHVDQQGWCFVMSTPALFSKLPAGNYLHALAKAWFETRARTWQGPTDRTELEFGDVRWSGRTLSVPTGGTRTLGPISFQGNDVVGEVFTNLHSIWVKWLGYDPDLAAPRAVVLSNPGDLLIDERSATLLMFNTTENMRDIAHAAITMAVMPRSTVEVGIRRNKEEAGQIREINMEYTGLTEFDTLATREVARTFLKKLPLYNNIGASIPSGFKDRTAVLNSLRDTGIMEQMDARAKTVKNKNAMV</sequence>
<dbReference type="OrthoDB" id="5260at10239"/>
<dbReference type="Pfam" id="PF23806">
    <property type="entry name" value="Phage_TTP_14"/>
    <property type="match status" value="1"/>
</dbReference>
<organism evidence="1 2">
    <name type="scientific">Vibrio phage VP4B</name>
    <dbReference type="NCBI Taxonomy" id="1262540"/>
    <lineage>
        <taxon>Viruses</taxon>
        <taxon>Duplodnaviria</taxon>
        <taxon>Heunggongvirae</taxon>
        <taxon>Uroviricota</taxon>
        <taxon>Caudoviricetes</taxon>
        <taxon>Chimalliviridae</taxon>
        <taxon>Gorgonvirinae</taxon>
        <taxon>Tidunavirus</taxon>
        <taxon>Tidunavirus VP4B</taxon>
    </lineage>
</organism>
<dbReference type="Proteomes" id="UP000272155">
    <property type="component" value="Segment"/>
</dbReference>
<dbReference type="GeneID" id="40102920"/>
<accession>V9M0J2</accession>
<proteinExistence type="predicted"/>
<evidence type="ECO:0008006" key="3">
    <source>
        <dbReference type="Google" id="ProtNLM"/>
    </source>
</evidence>
<dbReference type="RefSeq" id="YP_009626020.1">
    <property type="nucleotide sequence ID" value="NC_042136.1"/>
</dbReference>